<feature type="compositionally biased region" description="Low complexity" evidence="1">
    <location>
        <begin position="9"/>
        <end position="21"/>
    </location>
</feature>
<feature type="compositionally biased region" description="Pro residues" evidence="1">
    <location>
        <begin position="234"/>
        <end position="247"/>
    </location>
</feature>
<sequence>MMMDKSCNSSGDSASVTSSTGNNHHLRQLNKLSHKISKPTTTSTSSSSISAAVNQETDHQFPPPPPPPQQQPQHQINHGNLHQHQPPVYNINKNDFRDVVQKLTGSPAHERISAPPQQPVHHPKAQQSSRLHRIRPPPLAHVINRPPGLLNNAALVPPPSWSGGFVVPRPTAPLSPLPPLPPVHAAAESPVSSYMRYLQNSMLAMDSNRREFSGLSPLAPLVSPRWYQQQQENAPPPLNSGRPPPPGTVSQAPPQSLGCLSSPKSPYGLLSPSLLLSPTSGQLGFPASPTTVPPLPSPK</sequence>
<feature type="compositionally biased region" description="Basic residues" evidence="1">
    <location>
        <begin position="24"/>
        <end position="37"/>
    </location>
</feature>
<accession>A0A816ZGW9</accession>
<dbReference type="PANTHER" id="PTHR33783:SF4">
    <property type="entry name" value="VQ MOTIF-CONTAINING PROTEIN 9"/>
    <property type="match status" value="1"/>
</dbReference>
<dbReference type="AlphaFoldDB" id="A0A816ZGW9"/>
<protein>
    <submittedName>
        <fullName evidence="3">(rape) hypothetical protein</fullName>
    </submittedName>
</protein>
<organism evidence="3">
    <name type="scientific">Brassica napus</name>
    <name type="common">Rape</name>
    <dbReference type="NCBI Taxonomy" id="3708"/>
    <lineage>
        <taxon>Eukaryota</taxon>
        <taxon>Viridiplantae</taxon>
        <taxon>Streptophyta</taxon>
        <taxon>Embryophyta</taxon>
        <taxon>Tracheophyta</taxon>
        <taxon>Spermatophyta</taxon>
        <taxon>Magnoliopsida</taxon>
        <taxon>eudicotyledons</taxon>
        <taxon>Gunneridae</taxon>
        <taxon>Pentapetalae</taxon>
        <taxon>rosids</taxon>
        <taxon>malvids</taxon>
        <taxon>Brassicales</taxon>
        <taxon>Brassicaceae</taxon>
        <taxon>Brassiceae</taxon>
        <taxon>Brassica</taxon>
    </lineage>
</organism>
<feature type="region of interest" description="Disordered" evidence="1">
    <location>
        <begin position="109"/>
        <end position="134"/>
    </location>
</feature>
<dbReference type="InterPro" id="IPR008889">
    <property type="entry name" value="VQ"/>
</dbReference>
<name>A0A816ZGW9_BRANA</name>
<dbReference type="EMBL" id="HG994361">
    <property type="protein sequence ID" value="CAF2206067.1"/>
    <property type="molecule type" value="Genomic_DNA"/>
</dbReference>
<feature type="region of interest" description="Disordered" evidence="1">
    <location>
        <begin position="1"/>
        <end position="90"/>
    </location>
</feature>
<feature type="compositionally biased region" description="Low complexity" evidence="1">
    <location>
        <begin position="38"/>
        <end position="50"/>
    </location>
</feature>
<dbReference type="KEGG" id="bna:106354701"/>
<feature type="region of interest" description="Disordered" evidence="1">
    <location>
        <begin position="227"/>
        <end position="264"/>
    </location>
</feature>
<evidence type="ECO:0000256" key="1">
    <source>
        <dbReference type="SAM" id="MobiDB-lite"/>
    </source>
</evidence>
<reference evidence="3" key="1">
    <citation type="submission" date="2021-01" db="EMBL/GenBank/DDBJ databases">
        <authorList>
            <consortium name="Genoscope - CEA"/>
            <person name="William W."/>
        </authorList>
    </citation>
    <scope>NUCLEOTIDE SEQUENCE</scope>
</reference>
<proteinExistence type="predicted"/>
<feature type="domain" description="VQ" evidence="2">
    <location>
        <begin position="84"/>
        <end position="109"/>
    </location>
</feature>
<gene>
    <name evidence="3" type="ORF">DARMORV10_A07P43600.1</name>
</gene>
<feature type="compositionally biased region" description="Pro residues" evidence="1">
    <location>
        <begin position="61"/>
        <end position="70"/>
    </location>
</feature>
<evidence type="ECO:0000313" key="3">
    <source>
        <dbReference type="EMBL" id="CAF2206067.1"/>
    </source>
</evidence>
<dbReference type="Proteomes" id="UP001295469">
    <property type="component" value="Chromosome A07"/>
</dbReference>
<dbReference type="PANTHER" id="PTHR33783">
    <property type="entry name" value="PROTEIN HAIKU1"/>
    <property type="match status" value="1"/>
</dbReference>
<dbReference type="Pfam" id="PF05678">
    <property type="entry name" value="VQ"/>
    <property type="match status" value="1"/>
</dbReference>
<evidence type="ECO:0000259" key="2">
    <source>
        <dbReference type="Pfam" id="PF05678"/>
    </source>
</evidence>
<feature type="region of interest" description="Disordered" evidence="1">
    <location>
        <begin position="278"/>
        <end position="299"/>
    </location>
</feature>
<dbReference type="OrthoDB" id="1934230at2759"/>
<feature type="compositionally biased region" description="Polar residues" evidence="1">
    <location>
        <begin position="74"/>
        <end position="83"/>
    </location>
</feature>
<dbReference type="InterPro" id="IPR039612">
    <property type="entry name" value="VQ_5/9/14"/>
</dbReference>